<sequence length="108" mass="11875">MNGLHRQNELKLDILHSLARSQRALAEMVETIAPVMTASLQSANSSLRAASSDQVTKQILTHIESLSRYQHALAQKLSGIDVRQVKLGRPGKPYLAPTPPELRAVKLL</sequence>
<dbReference type="RefSeq" id="WP_155699940.1">
    <property type="nucleotide sequence ID" value="NZ_CP034235.1"/>
</dbReference>
<gene>
    <name evidence="1" type="ORF">EHS13_08575</name>
</gene>
<dbReference type="AlphaFoldDB" id="A0A6B8RFN4"/>
<protein>
    <submittedName>
        <fullName evidence="1">Uncharacterized protein</fullName>
    </submittedName>
</protein>
<reference evidence="2" key="1">
    <citation type="submission" date="2018-11" db="EMBL/GenBank/DDBJ databases">
        <title>Complete genome sequence of Paenibacillus sp. ML311-T8.</title>
        <authorList>
            <person name="Nam Y.-D."/>
            <person name="Kang J."/>
            <person name="Chung W.-H."/>
            <person name="Park Y.S."/>
        </authorList>
    </citation>
    <scope>NUCLEOTIDE SEQUENCE [LARGE SCALE GENOMIC DNA]</scope>
    <source>
        <strain evidence="2">ML311-T8</strain>
    </source>
</reference>
<dbReference type="OrthoDB" id="2660806at2"/>
<proteinExistence type="predicted"/>
<name>A0A6B8RFN4_9BACL</name>
<dbReference type="EMBL" id="CP034235">
    <property type="protein sequence ID" value="QGQ94929.1"/>
    <property type="molecule type" value="Genomic_DNA"/>
</dbReference>
<dbReference type="Proteomes" id="UP000426246">
    <property type="component" value="Chromosome"/>
</dbReference>
<keyword evidence="2" id="KW-1185">Reference proteome</keyword>
<dbReference type="KEGG" id="ppsc:EHS13_08575"/>
<accession>A0A6B8RFN4</accession>
<organism evidence="1 2">
    <name type="scientific">Paenibacillus psychroresistens</name>
    <dbReference type="NCBI Taxonomy" id="1778678"/>
    <lineage>
        <taxon>Bacteria</taxon>
        <taxon>Bacillati</taxon>
        <taxon>Bacillota</taxon>
        <taxon>Bacilli</taxon>
        <taxon>Bacillales</taxon>
        <taxon>Paenibacillaceae</taxon>
        <taxon>Paenibacillus</taxon>
    </lineage>
</organism>
<evidence type="ECO:0000313" key="2">
    <source>
        <dbReference type="Proteomes" id="UP000426246"/>
    </source>
</evidence>
<evidence type="ECO:0000313" key="1">
    <source>
        <dbReference type="EMBL" id="QGQ94929.1"/>
    </source>
</evidence>